<feature type="transmembrane region" description="Helical" evidence="7">
    <location>
        <begin position="179"/>
        <end position="198"/>
    </location>
</feature>
<keyword evidence="3" id="KW-1003">Cell membrane</keyword>
<evidence type="ECO:0000256" key="1">
    <source>
        <dbReference type="ARBA" id="ARBA00004651"/>
    </source>
</evidence>
<sequence length="231" mass="26240">MKELFSVIYTDFQSGWSRKEWLWLVVAVSAVVVGSISASPLEFWAGIFNVVCVILVAKGRLSNYYWGLLGVVLYAIVSYKQQLYGNMALNVIYFGFQFWGIYEWRKTLLNKTDAGVDVSVRRLSLLQFLQMTFVVLAGTFAVSLFLRHIGDSSPVLDAFTMVASLIAMGLMVKQYSEQWLLWILVDIASIYMWVIPALDQPGSWSMVAMWTVITGNALYGAYMWFVVKINK</sequence>
<dbReference type="EMBL" id="MT701590">
    <property type="protein sequence ID" value="QPB09255.1"/>
    <property type="molecule type" value="Genomic_DNA"/>
</dbReference>
<feature type="transmembrane region" description="Helical" evidence="7">
    <location>
        <begin position="152"/>
        <end position="172"/>
    </location>
</feature>
<comment type="subcellular location">
    <subcellularLocation>
        <location evidence="1">Cell membrane</location>
        <topology evidence="1">Multi-pass membrane protein</topology>
    </subcellularLocation>
</comment>
<evidence type="ECO:0000313" key="8">
    <source>
        <dbReference type="EMBL" id="QPB09255.1"/>
    </source>
</evidence>
<keyword evidence="4 7" id="KW-0812">Transmembrane</keyword>
<organism evidence="8 9">
    <name type="scientific">Klebsiella phage Miami</name>
    <dbReference type="NCBI Taxonomy" id="2767581"/>
    <lineage>
        <taxon>Viruses</taxon>
        <taxon>Duplodnaviria</taxon>
        <taxon>Heunggongvirae</taxon>
        <taxon>Uroviricota</taxon>
        <taxon>Caudoviricetes</taxon>
        <taxon>Chimalliviridae</taxon>
        <taxon>Miamivirus</taxon>
        <taxon>Miamivirus miami</taxon>
    </lineage>
</organism>
<keyword evidence="2" id="KW-0813">Transport</keyword>
<gene>
    <name evidence="8" type="ORF">CPT_Miami_160</name>
</gene>
<dbReference type="NCBIfam" id="TIGR01528">
    <property type="entry name" value="NMN_trans_PnuC"/>
    <property type="match status" value="1"/>
</dbReference>
<keyword evidence="9" id="KW-1185">Reference proteome</keyword>
<feature type="transmembrane region" description="Helical" evidence="7">
    <location>
        <begin position="87"/>
        <end position="104"/>
    </location>
</feature>
<evidence type="ECO:0000256" key="3">
    <source>
        <dbReference type="ARBA" id="ARBA00022475"/>
    </source>
</evidence>
<dbReference type="Pfam" id="PF04973">
    <property type="entry name" value="NMN_transporter"/>
    <property type="match status" value="1"/>
</dbReference>
<feature type="transmembrane region" description="Helical" evidence="7">
    <location>
        <begin position="21"/>
        <end position="37"/>
    </location>
</feature>
<dbReference type="InterPro" id="IPR006419">
    <property type="entry name" value="NMN_transpt_PnuC"/>
</dbReference>
<evidence type="ECO:0000256" key="2">
    <source>
        <dbReference type="ARBA" id="ARBA00022448"/>
    </source>
</evidence>
<dbReference type="PANTHER" id="PTHR36122:SF2">
    <property type="entry name" value="NICOTINAMIDE RIBOSIDE TRANSPORTER PNUC"/>
    <property type="match status" value="1"/>
</dbReference>
<dbReference type="GO" id="GO:0034257">
    <property type="term" value="F:nicotinamide riboside transmembrane transporter activity"/>
    <property type="evidence" value="ECO:0007669"/>
    <property type="project" value="InterPro"/>
</dbReference>
<evidence type="ECO:0000256" key="7">
    <source>
        <dbReference type="SAM" id="Phobius"/>
    </source>
</evidence>
<keyword evidence="6 7" id="KW-0472">Membrane</keyword>
<dbReference type="GO" id="GO:0005886">
    <property type="term" value="C:plasma membrane"/>
    <property type="evidence" value="ECO:0007669"/>
    <property type="project" value="UniProtKB-SubCell"/>
</dbReference>
<feature type="transmembrane region" description="Helical" evidence="7">
    <location>
        <begin position="43"/>
        <end position="59"/>
    </location>
</feature>
<dbReference type="Proteomes" id="UP000662782">
    <property type="component" value="Segment"/>
</dbReference>
<protein>
    <submittedName>
        <fullName evidence="8">PnuC-like nicotinamide mononucleotide transporter</fullName>
    </submittedName>
</protein>
<accession>A0A873WME7</accession>
<feature type="transmembrane region" description="Helical" evidence="7">
    <location>
        <begin position="125"/>
        <end position="146"/>
    </location>
</feature>
<dbReference type="PANTHER" id="PTHR36122">
    <property type="entry name" value="NICOTINAMIDE RIBOSIDE TRANSPORTER PNUC"/>
    <property type="match status" value="1"/>
</dbReference>
<evidence type="ECO:0000313" key="9">
    <source>
        <dbReference type="Proteomes" id="UP000662782"/>
    </source>
</evidence>
<evidence type="ECO:0000256" key="6">
    <source>
        <dbReference type="ARBA" id="ARBA00023136"/>
    </source>
</evidence>
<evidence type="ECO:0000256" key="5">
    <source>
        <dbReference type="ARBA" id="ARBA00022989"/>
    </source>
</evidence>
<proteinExistence type="predicted"/>
<feature type="transmembrane region" description="Helical" evidence="7">
    <location>
        <begin position="64"/>
        <end position="81"/>
    </location>
</feature>
<keyword evidence="5 7" id="KW-1133">Transmembrane helix</keyword>
<feature type="transmembrane region" description="Helical" evidence="7">
    <location>
        <begin position="204"/>
        <end position="227"/>
    </location>
</feature>
<reference evidence="8 9" key="1">
    <citation type="submission" date="2020-07" db="EMBL/GenBank/DDBJ databases">
        <title>Complete genome sequence of Klebsiella pneumoniae phage Miami.</title>
        <authorList>
            <person name="Mora D.A."/>
            <person name="Lessor L."/>
            <person name="Gill J."/>
            <person name="Liu M."/>
        </authorList>
    </citation>
    <scope>NUCLEOTIDE SEQUENCE [LARGE SCALE GENOMIC DNA]</scope>
</reference>
<evidence type="ECO:0000256" key="4">
    <source>
        <dbReference type="ARBA" id="ARBA00022692"/>
    </source>
</evidence>
<name>A0A873WME7_9CAUD</name>